<accession>A0A4D6NC52</accession>
<dbReference type="Proteomes" id="UP000501690">
    <property type="component" value="Linkage Group LG10"/>
</dbReference>
<gene>
    <name evidence="1" type="ORF">DEO72_LG10g1564</name>
</gene>
<protein>
    <submittedName>
        <fullName evidence="1">Uncharacterized protein</fullName>
    </submittedName>
</protein>
<evidence type="ECO:0000313" key="2">
    <source>
        <dbReference type="Proteomes" id="UP000501690"/>
    </source>
</evidence>
<keyword evidence="2" id="KW-1185">Reference proteome</keyword>
<name>A0A4D6NC52_VIGUN</name>
<reference evidence="1 2" key="1">
    <citation type="submission" date="2019-04" db="EMBL/GenBank/DDBJ databases">
        <title>An improved genome assembly and genetic linkage map for asparagus bean, Vigna unguiculata ssp. sesquipedialis.</title>
        <authorList>
            <person name="Xia Q."/>
            <person name="Zhang R."/>
            <person name="Dong Y."/>
        </authorList>
    </citation>
    <scope>NUCLEOTIDE SEQUENCE [LARGE SCALE GENOMIC DNA]</scope>
    <source>
        <tissue evidence="1">Leaf</tissue>
    </source>
</reference>
<dbReference type="AlphaFoldDB" id="A0A4D6NC52"/>
<evidence type="ECO:0000313" key="1">
    <source>
        <dbReference type="EMBL" id="QCE10334.1"/>
    </source>
</evidence>
<proteinExistence type="predicted"/>
<sequence length="92" mass="9836">MSLANTSRITYGLSLSSLASQTKFPAVAVSAWRCQSAAGRNPRKPPGASFCTAKHQVRSVATTTSLDVYRLVAHPAPPSAIPVTQCYWFLAL</sequence>
<dbReference type="EMBL" id="CP039354">
    <property type="protein sequence ID" value="QCE10334.1"/>
    <property type="molecule type" value="Genomic_DNA"/>
</dbReference>
<organism evidence="1 2">
    <name type="scientific">Vigna unguiculata</name>
    <name type="common">Cowpea</name>
    <dbReference type="NCBI Taxonomy" id="3917"/>
    <lineage>
        <taxon>Eukaryota</taxon>
        <taxon>Viridiplantae</taxon>
        <taxon>Streptophyta</taxon>
        <taxon>Embryophyta</taxon>
        <taxon>Tracheophyta</taxon>
        <taxon>Spermatophyta</taxon>
        <taxon>Magnoliopsida</taxon>
        <taxon>eudicotyledons</taxon>
        <taxon>Gunneridae</taxon>
        <taxon>Pentapetalae</taxon>
        <taxon>rosids</taxon>
        <taxon>fabids</taxon>
        <taxon>Fabales</taxon>
        <taxon>Fabaceae</taxon>
        <taxon>Papilionoideae</taxon>
        <taxon>50 kb inversion clade</taxon>
        <taxon>NPAAA clade</taxon>
        <taxon>indigoferoid/millettioid clade</taxon>
        <taxon>Phaseoleae</taxon>
        <taxon>Vigna</taxon>
    </lineage>
</organism>